<dbReference type="InterPro" id="IPR006579">
    <property type="entry name" value="Pre_C2HC_dom"/>
</dbReference>
<feature type="region of interest" description="Disordered" evidence="1">
    <location>
        <begin position="137"/>
        <end position="167"/>
    </location>
</feature>
<evidence type="ECO:0000259" key="2">
    <source>
        <dbReference type="SMART" id="SM00596"/>
    </source>
</evidence>
<dbReference type="InterPro" id="IPR036875">
    <property type="entry name" value="Znf_CCHC_sf"/>
</dbReference>
<feature type="compositionally biased region" description="Acidic residues" evidence="1">
    <location>
        <begin position="54"/>
        <end position="63"/>
    </location>
</feature>
<feature type="domain" description="Pre-C2HC" evidence="2">
    <location>
        <begin position="282"/>
        <end position="350"/>
    </location>
</feature>
<gene>
    <name evidence="3" type="ORF">LAZ67_12002116</name>
</gene>
<organism evidence="3 4">
    <name type="scientific">Cordylochernes scorpioides</name>
    <dbReference type="NCBI Taxonomy" id="51811"/>
    <lineage>
        <taxon>Eukaryota</taxon>
        <taxon>Metazoa</taxon>
        <taxon>Ecdysozoa</taxon>
        <taxon>Arthropoda</taxon>
        <taxon>Chelicerata</taxon>
        <taxon>Arachnida</taxon>
        <taxon>Pseudoscorpiones</taxon>
        <taxon>Cheliferoidea</taxon>
        <taxon>Chernetidae</taxon>
        <taxon>Cordylochernes</taxon>
    </lineage>
</organism>
<feature type="region of interest" description="Disordered" evidence="1">
    <location>
        <begin position="50"/>
        <end position="69"/>
    </location>
</feature>
<dbReference type="Pfam" id="PF07530">
    <property type="entry name" value="PRE_C2HC"/>
    <property type="match status" value="1"/>
</dbReference>
<keyword evidence="4" id="KW-1185">Reference proteome</keyword>
<name>A0ABY6L1L0_9ARAC</name>
<evidence type="ECO:0000313" key="4">
    <source>
        <dbReference type="Proteomes" id="UP001235939"/>
    </source>
</evidence>
<dbReference type="Proteomes" id="UP001235939">
    <property type="component" value="Chromosome 12"/>
</dbReference>
<evidence type="ECO:0000313" key="3">
    <source>
        <dbReference type="EMBL" id="UYV75018.1"/>
    </source>
</evidence>
<dbReference type="SMART" id="SM00596">
    <property type="entry name" value="PRE_C2HC"/>
    <property type="match status" value="1"/>
</dbReference>
<reference evidence="3 4" key="1">
    <citation type="submission" date="2022-01" db="EMBL/GenBank/DDBJ databases">
        <title>A chromosomal length assembly of Cordylochernes scorpioides.</title>
        <authorList>
            <person name="Zeh D."/>
            <person name="Zeh J."/>
        </authorList>
    </citation>
    <scope>NUCLEOTIDE SEQUENCE [LARGE SCALE GENOMIC DNA]</scope>
    <source>
        <strain evidence="3">IN4F17</strain>
        <tissue evidence="3">Whole Body</tissue>
    </source>
</reference>
<accession>A0ABY6L1L0</accession>
<sequence>MPSVDGWEDVISNPTISYDDFLNVDDDVAVCGEITDADIIAEVLNHNIEKQDGDEASGDEDESSVAGEMNVPSAAEATNYIMQLRRFFESNNDVGKKMQPIVIKSTIGPAGEKVSIIDTNILLKILERCGIEYKVEETPSTKKRTRESPSDSTPRSHKTPRMEVVSQHNENDVSMNEVNEENIDEDGPWTKVTHAKKPRIPPVIAENVTDWKLLCQELKDLCTDKFQCTISGNKHIIKAKNISDFKKIREYVQKNNDGYSYRLQEEKPLKVVLKGVTTAYKTEDIAIKLATMGFTETSVKRLHRQSTKKPMNLVLVELPKNEQNKKIYGITELLYQKIAVESFRTTNRVTQCFNCQGFGHGQLNCFLKPKCVKCAEEHHSKDCPRKSRQLPPKFILNLSSLQSYLGFVKFDMLRLDYVLGFRTPKTIAFSLGRITNKNAPICSIVQFLSPFCGDMAIS</sequence>
<protein>
    <recommendedName>
        <fullName evidence="2">Pre-C2HC domain-containing protein</fullName>
    </recommendedName>
</protein>
<dbReference type="Gene3D" id="4.10.60.10">
    <property type="entry name" value="Zinc finger, CCHC-type"/>
    <property type="match status" value="1"/>
</dbReference>
<dbReference type="EMBL" id="CP092874">
    <property type="protein sequence ID" value="UYV75018.1"/>
    <property type="molecule type" value="Genomic_DNA"/>
</dbReference>
<dbReference type="SUPFAM" id="SSF57756">
    <property type="entry name" value="Retrovirus zinc finger-like domains"/>
    <property type="match status" value="1"/>
</dbReference>
<proteinExistence type="predicted"/>
<evidence type="ECO:0000256" key="1">
    <source>
        <dbReference type="SAM" id="MobiDB-lite"/>
    </source>
</evidence>